<evidence type="ECO:0000256" key="1">
    <source>
        <dbReference type="SAM" id="Phobius"/>
    </source>
</evidence>
<comment type="caution">
    <text evidence="3">The sequence shown here is derived from an EMBL/GenBank/DDBJ whole genome shotgun (WGS) entry which is preliminary data.</text>
</comment>
<dbReference type="EMBL" id="BLWD01000001">
    <property type="protein sequence ID" value="GFN06765.1"/>
    <property type="molecule type" value="Genomic_DNA"/>
</dbReference>
<feature type="transmembrane region" description="Helical" evidence="1">
    <location>
        <begin position="14"/>
        <end position="34"/>
    </location>
</feature>
<evidence type="ECO:0000313" key="4">
    <source>
        <dbReference type="Proteomes" id="UP000498740"/>
    </source>
</evidence>
<keyword evidence="1" id="KW-0472">Membrane</keyword>
<proteinExistence type="predicted"/>
<sequence>MIFARSRKDSGQAFPIYVVMVAGLLFLAFAFFAVGKASALRNGSQGAADAAALAAAQRARTEMGPGFIASLPGNTLELFLGLPFAPPCAEAERLASANRADKRACYPVYGYLRDRITVEVEGRKPVDSSVIPGTENTFAKAKATALIEFRCPNWKAVDFNSDGVQDLFIFTCSNGRVVEVAPGSPPPWSTVSKILFDVRLVDQ</sequence>
<name>A0A7J0CYE5_STRMI</name>
<feature type="domain" description="Putative Flp pilus-assembly TadG-like N-terminal" evidence="2">
    <location>
        <begin position="11"/>
        <end position="58"/>
    </location>
</feature>
<dbReference type="AlphaFoldDB" id="A0A7J0CYE5"/>
<evidence type="ECO:0000259" key="2">
    <source>
        <dbReference type="Pfam" id="PF13400"/>
    </source>
</evidence>
<keyword evidence="1" id="KW-0812">Transmembrane</keyword>
<dbReference type="InterPro" id="IPR028087">
    <property type="entry name" value="Tad_N"/>
</dbReference>
<accession>A0A7J0CYE5</accession>
<dbReference type="Proteomes" id="UP000498740">
    <property type="component" value="Unassembled WGS sequence"/>
</dbReference>
<dbReference type="Pfam" id="PF13400">
    <property type="entry name" value="Tad"/>
    <property type="match status" value="1"/>
</dbReference>
<organism evidence="3 4">
    <name type="scientific">Streptomyces microflavus</name>
    <name type="common">Streptomyces lipmanii</name>
    <dbReference type="NCBI Taxonomy" id="1919"/>
    <lineage>
        <taxon>Bacteria</taxon>
        <taxon>Bacillati</taxon>
        <taxon>Actinomycetota</taxon>
        <taxon>Actinomycetes</taxon>
        <taxon>Kitasatosporales</taxon>
        <taxon>Streptomycetaceae</taxon>
        <taxon>Streptomyces</taxon>
    </lineage>
</organism>
<gene>
    <name evidence="3" type="ORF">Smic_53210</name>
</gene>
<protein>
    <recommendedName>
        <fullName evidence="2">Putative Flp pilus-assembly TadG-like N-terminal domain-containing protein</fullName>
    </recommendedName>
</protein>
<reference evidence="3 4" key="1">
    <citation type="submission" date="2020-05" db="EMBL/GenBank/DDBJ databases">
        <title>Whole genome shotgun sequence of Streptomyces microflavus NBRC 13062.</title>
        <authorList>
            <person name="Komaki H."/>
            <person name="Tamura T."/>
        </authorList>
    </citation>
    <scope>NUCLEOTIDE SEQUENCE [LARGE SCALE GENOMIC DNA]</scope>
    <source>
        <strain evidence="3 4">NBRC 13062</strain>
    </source>
</reference>
<evidence type="ECO:0000313" key="3">
    <source>
        <dbReference type="EMBL" id="GFN06765.1"/>
    </source>
</evidence>
<keyword evidence="1" id="KW-1133">Transmembrane helix</keyword>